<dbReference type="EMBL" id="KI297680">
    <property type="protein sequence ID" value="ERZ99805.1"/>
    <property type="molecule type" value="Genomic_DNA"/>
</dbReference>
<protein>
    <submittedName>
        <fullName evidence="1">Uncharacterized protein</fullName>
    </submittedName>
</protein>
<dbReference type="HOGENOM" id="CLU_306324_0_0_1"/>
<organism evidence="1">
    <name type="scientific">Rhizophagus irregularis (strain DAOM 181602 / DAOM 197198 / MUCL 43194)</name>
    <name type="common">Arbuscular mycorrhizal fungus</name>
    <name type="synonym">Glomus intraradices</name>
    <dbReference type="NCBI Taxonomy" id="747089"/>
    <lineage>
        <taxon>Eukaryota</taxon>
        <taxon>Fungi</taxon>
        <taxon>Fungi incertae sedis</taxon>
        <taxon>Mucoromycota</taxon>
        <taxon>Glomeromycotina</taxon>
        <taxon>Glomeromycetes</taxon>
        <taxon>Glomerales</taxon>
        <taxon>Glomeraceae</taxon>
        <taxon>Rhizophagus</taxon>
    </lineage>
</organism>
<sequence length="967" mass="113586">MSPRLPPECLLCIFENFGPRNNDWTDSFKSLYACILVNRKWCEVGLTILWREPIEWLHSKERNRSRLVSLMTVYISCLPDDSKLQILNSALQLPDSTLKSASIDYSSLMKGFDYQSLYNAIGFWLSKNYNQQKNMATNEIKFHQLQFMNLVCKLFMNKCKNLRRFSIFMKAGIKDEILHLPLLLGAEECLSNITEFSCKGCLSSEFMYLASQSTKSSLGLYFDKYENNNIPLLEDVIRKRSHSVTEIRLFGLDYSLDFFKESKNLEKIKVFPTMHIDESIWENFIHCSFPKLRELRIRPKYCSLLQLGALIKNTHGSLEYLEINFADSINVEEFPAFTEILINNCKNLYYYNGPFHIEGFEMLQSFFQKCPKLEYLIIRNSKSDVEYVKNGVDISNLLQQSGSFIPINLTKFQIIGNFIISVEALKIFLQECSIRLLKVLEFKFTPQSLDIELVMENFANQNVIKSNYNKYELFCATIKAINNLSLSPNQHIVKMVSLPSQCLLKIFENVSVSIYKTLHNCIFVNKQWSLLAISILWRNPLENISSENDVDDRIISIMKTYIACISQKSKDSLMKNNLQLSEEILRQASYDYPSHLQILNVQKIYDGITLLIEKYFHKEDREKEFHQHQLLDHIFRMFMNKCRNIYRIDISDVPKSIKIIHFPFLPDSDKCLSNITEFYYKGKTHLDFIYILSQVCTQIKSFHIEQQYQSNEGLINLFNVQKVPLESLSIDFKSNLTFFIEDIIKEKNPDNIIKLKISGNSKIFLLKFNNLKELESNTCYDNYYLRAIFPKLEKLILHEFSYISNYAFCDFLKNHKIKYLYLIDSRIQDLRQFSEAIINSCPNLVEYEGYICTKTKKARNNHLLVLFKNCPKLEKLRFLGEDTSCGINDILKYLSDYIPKKLNTLRFDPCWEFNEVSLDEFLNGCKKRLTNKLNLEISSSRRSQDINLVLDKYVRENVLYEECMNYY</sequence>
<dbReference type="Gene3D" id="3.80.10.10">
    <property type="entry name" value="Ribonuclease Inhibitor"/>
    <property type="match status" value="2"/>
</dbReference>
<dbReference type="AlphaFoldDB" id="U9T8V9"/>
<dbReference type="eggNOG" id="ENOG502SD6N">
    <property type="taxonomic scope" value="Eukaryota"/>
</dbReference>
<accession>U9T8V9</accession>
<dbReference type="GO" id="GO:0019005">
    <property type="term" value="C:SCF ubiquitin ligase complex"/>
    <property type="evidence" value="ECO:0007669"/>
    <property type="project" value="TreeGrafter"/>
</dbReference>
<dbReference type="PANTHER" id="PTHR13318">
    <property type="entry name" value="PARTNER OF PAIRED, ISOFORM B-RELATED"/>
    <property type="match status" value="1"/>
</dbReference>
<reference evidence="1" key="1">
    <citation type="submission" date="2013-07" db="EMBL/GenBank/DDBJ databases">
        <title>The genome of an arbuscular mycorrhizal fungus provides insights into the evolution of the oldest plant symbiosis.</title>
        <authorList>
            <consortium name="DOE Joint Genome Institute"/>
            <person name="Tisserant E."/>
            <person name="Malbreil M."/>
            <person name="Kuo A."/>
            <person name="Kohler A."/>
            <person name="Symeonidi A."/>
            <person name="Balestrini R."/>
            <person name="Charron P."/>
            <person name="Duensing N."/>
            <person name="Frei-dit-Frey N."/>
            <person name="Gianinazzi-Pearson V."/>
            <person name="Gilbert B."/>
            <person name="Handa Y."/>
            <person name="Hijri M."/>
            <person name="Kaul R."/>
            <person name="Kawaguchi M."/>
            <person name="Krajinski F."/>
            <person name="Lammers P."/>
            <person name="Lapierre D."/>
            <person name="Masclaux F.G."/>
            <person name="Murat C."/>
            <person name="Morin E."/>
            <person name="Ndikumana S."/>
            <person name="Pagni M."/>
            <person name="Petitpierre D."/>
            <person name="Requena N."/>
            <person name="Rosikiewicz P."/>
            <person name="Riley R."/>
            <person name="Saito K."/>
            <person name="San Clemente H."/>
            <person name="Shapiro H."/>
            <person name="van Tuinen D."/>
            <person name="Becard G."/>
            <person name="Bonfante P."/>
            <person name="Paszkowski U."/>
            <person name="Shachar-Hill Y."/>
            <person name="Young J.P."/>
            <person name="Sanders I.R."/>
            <person name="Henrissat B."/>
            <person name="Rensing S.A."/>
            <person name="Grigoriev I.V."/>
            <person name="Corradi N."/>
            <person name="Roux C."/>
            <person name="Martin F."/>
        </authorList>
    </citation>
    <scope>NUCLEOTIDE SEQUENCE</scope>
    <source>
        <strain evidence="1">DAOM 197198</strain>
    </source>
</reference>
<dbReference type="SUPFAM" id="SSF52047">
    <property type="entry name" value="RNI-like"/>
    <property type="match status" value="1"/>
</dbReference>
<gene>
    <name evidence="1" type="ORF">GLOINDRAFT_9139</name>
</gene>
<dbReference type="GO" id="GO:0031146">
    <property type="term" value="P:SCF-dependent proteasomal ubiquitin-dependent protein catabolic process"/>
    <property type="evidence" value="ECO:0007669"/>
    <property type="project" value="TreeGrafter"/>
</dbReference>
<name>U9T8V9_RHIID</name>
<evidence type="ECO:0000313" key="1">
    <source>
        <dbReference type="EMBL" id="ERZ99805.1"/>
    </source>
</evidence>
<dbReference type="InterPro" id="IPR032675">
    <property type="entry name" value="LRR_dom_sf"/>
</dbReference>
<dbReference type="VEuPathDB" id="FungiDB:RhiirFUN_011934"/>
<proteinExistence type="predicted"/>
<dbReference type="VEuPathDB" id="FungiDB:RhiirFUN_011935"/>
<dbReference type="PANTHER" id="PTHR13318:SF95">
    <property type="entry name" value="F-BOX PROTEIN YLR352W"/>
    <property type="match status" value="1"/>
</dbReference>